<comment type="similarity">
    <text evidence="2 8">Belongs to the 4-toluene sulfonate uptake permease (TSUP) (TC 2.A.102) family.</text>
</comment>
<reference evidence="10" key="1">
    <citation type="submission" date="2017-09" db="EMBL/GenBank/DDBJ databases">
        <title>Genome sequence of Nannocystis excedens DSM 71.</title>
        <authorList>
            <person name="Blom J."/>
        </authorList>
    </citation>
    <scope>NUCLEOTIDE SEQUENCE [LARGE SCALE GENOMIC DNA]</scope>
    <source>
        <strain evidence="10">type strain: E19</strain>
    </source>
</reference>
<keyword evidence="10" id="KW-1185">Reference proteome</keyword>
<keyword evidence="3" id="KW-0813">Transport</keyword>
<protein>
    <recommendedName>
        <fullName evidence="8">Probable membrane transporter protein</fullName>
    </recommendedName>
</protein>
<dbReference type="EMBL" id="LT960614">
    <property type="protein sequence ID" value="SON54442.1"/>
    <property type="molecule type" value="Genomic_DNA"/>
</dbReference>
<evidence type="ECO:0000256" key="1">
    <source>
        <dbReference type="ARBA" id="ARBA00004651"/>
    </source>
</evidence>
<dbReference type="KEGG" id="hdi:HDIA_0901"/>
<gene>
    <name evidence="9" type="ORF">HDIA_0901</name>
</gene>
<dbReference type="Pfam" id="PF01925">
    <property type="entry name" value="TauE"/>
    <property type="match status" value="1"/>
</dbReference>
<keyword evidence="7 8" id="KW-0472">Membrane</keyword>
<name>A0A2C9D283_9HYPH</name>
<dbReference type="PANTHER" id="PTHR30269">
    <property type="entry name" value="TRANSMEMBRANE PROTEIN YFCA"/>
    <property type="match status" value="1"/>
</dbReference>
<feature type="transmembrane region" description="Helical" evidence="8">
    <location>
        <begin position="40"/>
        <end position="64"/>
    </location>
</feature>
<evidence type="ECO:0000256" key="2">
    <source>
        <dbReference type="ARBA" id="ARBA00009142"/>
    </source>
</evidence>
<feature type="transmembrane region" description="Helical" evidence="8">
    <location>
        <begin position="76"/>
        <end position="94"/>
    </location>
</feature>
<evidence type="ECO:0000256" key="5">
    <source>
        <dbReference type="ARBA" id="ARBA00022692"/>
    </source>
</evidence>
<keyword evidence="5 8" id="KW-0812">Transmembrane</keyword>
<feature type="transmembrane region" description="Helical" evidence="8">
    <location>
        <begin position="100"/>
        <end position="117"/>
    </location>
</feature>
<evidence type="ECO:0000256" key="3">
    <source>
        <dbReference type="ARBA" id="ARBA00022448"/>
    </source>
</evidence>
<feature type="transmembrane region" description="Helical" evidence="8">
    <location>
        <begin position="197"/>
        <end position="214"/>
    </location>
</feature>
<evidence type="ECO:0000313" key="9">
    <source>
        <dbReference type="EMBL" id="SON54442.1"/>
    </source>
</evidence>
<evidence type="ECO:0000256" key="7">
    <source>
        <dbReference type="ARBA" id="ARBA00023136"/>
    </source>
</evidence>
<accession>A0A2C9D283</accession>
<dbReference type="InterPro" id="IPR002781">
    <property type="entry name" value="TM_pro_TauE-like"/>
</dbReference>
<dbReference type="PANTHER" id="PTHR30269:SF37">
    <property type="entry name" value="MEMBRANE TRANSPORTER PROTEIN"/>
    <property type="match status" value="1"/>
</dbReference>
<dbReference type="InterPro" id="IPR052017">
    <property type="entry name" value="TSUP"/>
</dbReference>
<dbReference type="Proteomes" id="UP000223606">
    <property type="component" value="Chromosome 1"/>
</dbReference>
<evidence type="ECO:0000256" key="8">
    <source>
        <dbReference type="RuleBase" id="RU363041"/>
    </source>
</evidence>
<feature type="transmembrane region" description="Helical" evidence="8">
    <location>
        <begin position="166"/>
        <end position="185"/>
    </location>
</feature>
<keyword evidence="6 8" id="KW-1133">Transmembrane helix</keyword>
<dbReference type="OrthoDB" id="7028171at2"/>
<organism evidence="9 10">
    <name type="scientific">Hartmannibacter diazotrophicus</name>
    <dbReference type="NCBI Taxonomy" id="1482074"/>
    <lineage>
        <taxon>Bacteria</taxon>
        <taxon>Pseudomonadati</taxon>
        <taxon>Pseudomonadota</taxon>
        <taxon>Alphaproteobacteria</taxon>
        <taxon>Hyphomicrobiales</taxon>
        <taxon>Pleomorphomonadaceae</taxon>
        <taxon>Hartmannibacter</taxon>
    </lineage>
</organism>
<evidence type="ECO:0000256" key="6">
    <source>
        <dbReference type="ARBA" id="ARBA00022989"/>
    </source>
</evidence>
<sequence>MTFPDPGLLLAAELAAVFVGMSKGGLPVMGMLGVPVLSLAMSPVTAAALLLPIYIVSDVVGLYLYRREFSGRNLKILLPFALIGVAIGWATASIISERWVTLLIGLLSLAFCIDSWLKRKRTLPPRPADIPRGAFWGTIAGFTSFISHSGGPPYQMYVLPQKLPKMVFAGTSTILFAIINWAKLLPYCALGEFSSDNMEVAALLVPVALISTYAGYRLTRILPEELFFRIILGALFLISLELIYKGLAG</sequence>
<proteinExistence type="inferred from homology"/>
<comment type="subcellular location">
    <subcellularLocation>
        <location evidence="1 8">Cell membrane</location>
        <topology evidence="1 8">Multi-pass membrane protein</topology>
    </subcellularLocation>
</comment>
<feature type="transmembrane region" description="Helical" evidence="8">
    <location>
        <begin position="226"/>
        <end position="244"/>
    </location>
</feature>
<dbReference type="RefSeq" id="WP_099554772.1">
    <property type="nucleotide sequence ID" value="NZ_LT960614.1"/>
</dbReference>
<evidence type="ECO:0000313" key="10">
    <source>
        <dbReference type="Proteomes" id="UP000223606"/>
    </source>
</evidence>
<evidence type="ECO:0000256" key="4">
    <source>
        <dbReference type="ARBA" id="ARBA00022475"/>
    </source>
</evidence>
<dbReference type="AlphaFoldDB" id="A0A2C9D283"/>
<keyword evidence="4 8" id="KW-1003">Cell membrane</keyword>
<dbReference type="GO" id="GO:0005886">
    <property type="term" value="C:plasma membrane"/>
    <property type="evidence" value="ECO:0007669"/>
    <property type="project" value="UniProtKB-SubCell"/>
</dbReference>